<dbReference type="PANTHER" id="PTHR16026">
    <property type="entry name" value="CARTILAGE ACIDIC PROTEIN 1"/>
    <property type="match status" value="1"/>
</dbReference>
<protein>
    <submittedName>
        <fullName evidence="3">RNA-binding protein</fullName>
    </submittedName>
</protein>
<gene>
    <name evidence="3" type="ORF">DJ013_14720</name>
</gene>
<evidence type="ECO:0000256" key="1">
    <source>
        <dbReference type="ARBA" id="ARBA00022729"/>
    </source>
</evidence>
<feature type="domain" description="ASPIC/UnbV" evidence="2">
    <location>
        <begin position="510"/>
        <end position="573"/>
    </location>
</feature>
<dbReference type="OrthoDB" id="1488345at2"/>
<proteinExistence type="predicted"/>
<reference evidence="3 4" key="1">
    <citation type="submission" date="2018-05" db="EMBL/GenBank/DDBJ databases">
        <title>Complete genome sequence of Arcticibacterium luteifluviistationis SM1504T, a cytophagaceae bacterium isolated from Arctic surface seawater.</title>
        <authorList>
            <person name="Li Y."/>
            <person name="Qin Q.-L."/>
        </authorList>
    </citation>
    <scope>NUCLEOTIDE SEQUENCE [LARGE SCALE GENOMIC DNA]</scope>
    <source>
        <strain evidence="3 4">SM1504</strain>
    </source>
</reference>
<evidence type="ECO:0000313" key="3">
    <source>
        <dbReference type="EMBL" id="AWV99346.1"/>
    </source>
</evidence>
<dbReference type="Pfam" id="PF07593">
    <property type="entry name" value="UnbV_ASPIC"/>
    <property type="match status" value="1"/>
</dbReference>
<dbReference type="PANTHER" id="PTHR16026:SF0">
    <property type="entry name" value="CARTILAGE ACIDIC PROTEIN 1"/>
    <property type="match status" value="1"/>
</dbReference>
<dbReference type="RefSeq" id="WP_111372681.1">
    <property type="nucleotide sequence ID" value="NZ_CP029480.1"/>
</dbReference>
<dbReference type="InterPro" id="IPR028994">
    <property type="entry name" value="Integrin_alpha_N"/>
</dbReference>
<accession>A0A2Z4GDM7</accession>
<keyword evidence="1" id="KW-0732">Signal</keyword>
<dbReference type="Pfam" id="PF13517">
    <property type="entry name" value="FG-GAP_3"/>
    <property type="match status" value="5"/>
</dbReference>
<name>A0A2Z4GDM7_9BACT</name>
<organism evidence="3 4">
    <name type="scientific">Arcticibacterium luteifluviistationis</name>
    <dbReference type="NCBI Taxonomy" id="1784714"/>
    <lineage>
        <taxon>Bacteria</taxon>
        <taxon>Pseudomonadati</taxon>
        <taxon>Bacteroidota</taxon>
        <taxon>Cytophagia</taxon>
        <taxon>Cytophagales</taxon>
        <taxon>Leadbetterellaceae</taxon>
        <taxon>Arcticibacterium</taxon>
    </lineage>
</organism>
<evidence type="ECO:0000259" key="2">
    <source>
        <dbReference type="Pfam" id="PF07593"/>
    </source>
</evidence>
<dbReference type="EMBL" id="CP029480">
    <property type="protein sequence ID" value="AWV99346.1"/>
    <property type="molecule type" value="Genomic_DNA"/>
</dbReference>
<keyword evidence="4" id="KW-1185">Reference proteome</keyword>
<dbReference type="KEGG" id="als:DJ013_14720"/>
<sequence>MKKYIFFCLTVFTLSCQKSGDTLFVAIDAADSGINFKNGIEETNDLNVLVYEYFYNGGGVAAADFDNDGLTDLYFTANQGADKIYKNLGALKFEDKSEVAGIKWNNEWKTGVTVVDINADGLLDIYVSVSGNEERPDLRKNKFYINEGGFKFTDRAAEYGLDCDGFTTQTAFFDYDKDGDLDAYVMNHNVKDFKRFDVEAIHFMRDQYAGDKLFRNDDGKFTDVSKEAGIKGNPIGFGLGISVSDLNQDGWPDIYISNDYLEGDYLYVNNQDGTFSDKISEMVDHTSYFSMGNDVADINNDALPDIFTADMLPEDNRRQKLLFGPDNYEGYLNMLQNGFHPEVMRNMLHINGGNGQFSEMGQLAGISNTDWSWSPLLADFDNDGFKDMFISNGYLRDYTNNDFVKFYSEQRSEGNDNVLDIINKMPSTKTANYAFRNNGGQTFENVQESWGFDVARITNGAIYADLDNDGDLEIITNNLNEVASIFENRTNEKGHFIGVNLKGNSSQILNTKIKVYADGSSQYREFSPNHGFQSSYYGPQVFGLGDLTSVEKIEVIYPDGKGQTLMNPAVDTYIDVAYTPEELLENENDVPLFKELDFQLVEHSQKHLNDFNRQILLPWMYSYQGPCLTKGDIDNDGIEDFYLGGGKGFPGQLMKGLGNGKYKATNKLVFKQWELCTDVDAEFFDADSDGDLDLYVVGGGYEYLPNDLMLQNRLFLNDGKGNFSKNDTSFPADIFSDAAVEVFDFDNDGDQDIFVAGFVVPGDYPKANPSRMYINDGGVFKNLNTDLFTKLGLIKDAKAVDYDSDGKMDLVLAGEWTDIKILRNTGTGFEQVNDAISSGTGFWQSLLFEDFDGDGDMDLIAGNLGLNSQYCASDKEPLQLHLADFDGNGRIDPVISCFIQGESYPAYSRDELLDHIGSLRKVYTTYEIYSGVTTQKFLDNFPNIKPEVFKATNLSSSYFRNDNGKFVKVDLPVQMQAAPIYAMLAKDLNGDGKKDLIAAGNNTHTRVRIGNISANHGQVFLNDGHGNFSFLAPSKTGLNLKGETRALLEIDKKLLVGQSQDKLRMFSFK</sequence>
<evidence type="ECO:0000313" key="4">
    <source>
        <dbReference type="Proteomes" id="UP000249873"/>
    </source>
</evidence>
<dbReference type="AlphaFoldDB" id="A0A2Z4GDM7"/>
<dbReference type="InterPro" id="IPR011519">
    <property type="entry name" value="UnbV_ASPIC"/>
</dbReference>
<dbReference type="InterPro" id="IPR027039">
    <property type="entry name" value="Crtac1"/>
</dbReference>
<dbReference type="SUPFAM" id="SSF69318">
    <property type="entry name" value="Integrin alpha N-terminal domain"/>
    <property type="match status" value="3"/>
</dbReference>
<dbReference type="PROSITE" id="PS51257">
    <property type="entry name" value="PROKAR_LIPOPROTEIN"/>
    <property type="match status" value="1"/>
</dbReference>
<dbReference type="InterPro" id="IPR013517">
    <property type="entry name" value="FG-GAP"/>
</dbReference>
<dbReference type="Proteomes" id="UP000249873">
    <property type="component" value="Chromosome"/>
</dbReference>
<dbReference type="Gene3D" id="2.130.10.130">
    <property type="entry name" value="Integrin alpha, N-terminal"/>
    <property type="match status" value="3"/>
</dbReference>